<dbReference type="PATRIC" id="fig|49338.4.peg.2167"/>
<dbReference type="Pfam" id="PF02663">
    <property type="entry name" value="FmdE"/>
    <property type="match status" value="1"/>
</dbReference>
<dbReference type="InterPro" id="IPR053194">
    <property type="entry name" value="tRNA_methyltr_O"/>
</dbReference>
<dbReference type="SUPFAM" id="SSF143555">
    <property type="entry name" value="FwdE-like"/>
    <property type="match status" value="1"/>
</dbReference>
<dbReference type="PANTHER" id="PTHR39418">
    <property type="entry name" value="DEHYDROGENASE-RELATED"/>
    <property type="match status" value="1"/>
</dbReference>
<reference evidence="2" key="1">
    <citation type="submission" date="2014-07" db="EMBL/GenBank/DDBJ databases">
        <authorList>
            <person name="Hornung V.Bastian."/>
        </authorList>
    </citation>
    <scope>NUCLEOTIDE SEQUENCE</scope>
    <source>
        <strain evidence="2">PCE-S</strain>
    </source>
</reference>
<dbReference type="InterPro" id="IPR003814">
    <property type="entry name" value="FmdEsu_dom"/>
</dbReference>
<gene>
    <name evidence="2" type="ORF">DPCES_2013</name>
</gene>
<dbReference type="PANTHER" id="PTHR39418:SF1">
    <property type="entry name" value="DEHYDROGENASE"/>
    <property type="match status" value="1"/>
</dbReference>
<dbReference type="SMR" id="A0A098B0N3"/>
<accession>A0A098B0N3</accession>
<dbReference type="AlphaFoldDB" id="A0A098B0N3"/>
<feature type="domain" description="Formylmethanofuran dehydrogenase subunit E" evidence="1">
    <location>
        <begin position="14"/>
        <end position="139"/>
    </location>
</feature>
<dbReference type="EMBL" id="LK996017">
    <property type="protein sequence ID" value="CDX01900.1"/>
    <property type="molecule type" value="Genomic_DNA"/>
</dbReference>
<organism evidence="2">
    <name type="scientific">Desulfitobacterium hafniense</name>
    <name type="common">Desulfitobacterium frappieri</name>
    <dbReference type="NCBI Taxonomy" id="49338"/>
    <lineage>
        <taxon>Bacteria</taxon>
        <taxon>Bacillati</taxon>
        <taxon>Bacillota</taxon>
        <taxon>Clostridia</taxon>
        <taxon>Eubacteriales</taxon>
        <taxon>Desulfitobacteriaceae</taxon>
        <taxon>Desulfitobacterium</taxon>
    </lineage>
</organism>
<protein>
    <submittedName>
        <fullName evidence="2">Formylmethanofuran dehydrogenase subunit E</fullName>
    </submittedName>
</protein>
<evidence type="ECO:0000259" key="1">
    <source>
        <dbReference type="Pfam" id="PF02663"/>
    </source>
</evidence>
<sequence>MCVEKTPWELVIDFHGHTCPDIALGYRIAQLAQREMGIRPAPDSECLVKAYTQSCALDAIQVLNKATIGRHALIIEETHRYMYQFHFTGTQDIHQFTVSPAVLDHLETLRHPDLSPRERQNKVLEGVQYVLTLEESAFCHYDKIPGQLSKIV</sequence>
<name>A0A098B0N3_DESHA</name>
<evidence type="ECO:0000313" key="2">
    <source>
        <dbReference type="EMBL" id="CDX01900.1"/>
    </source>
</evidence>
<proteinExistence type="predicted"/>
<dbReference type="RefSeq" id="WP_015944322.1">
    <property type="nucleotide sequence ID" value="NZ_LK996017.1"/>
</dbReference>
<dbReference type="Gene3D" id="3.30.1330.130">
    <property type="match status" value="1"/>
</dbReference>